<sequence>MKKNAILASAIASLCTSALFAAPAQAEDVVRLGNLKFAHYGAVSYMKEVCAKYNIKLEERMFPKGPDIMPAIVANEIDIAALASDGAISGRANGVPIYTVAGFAKGGARLVAGSETGISKVTDLKGKKVGVTRGGAQELLLYAELEKHGLTWSDKPGKDVQIVFLAFADLNQALAAKQIDAMCQSEPQSSQALNKKFGVEISKPYDTAMGEPYRLLVMTEKLYGNKDLAQRTMECFVESTALFIRDPALAEKYVREQMFKGQISSQDFKDAMDNADYTYDVTPEHIDITTDFMQKYGVGRMSKPPKAAEWVKLDLLQKAKADLKVE</sequence>
<keyword evidence="5" id="KW-0472">Membrane</keyword>
<dbReference type="RefSeq" id="WP_133590189.1">
    <property type="nucleotide sequence ID" value="NZ_SNVV01000005.1"/>
</dbReference>
<feature type="signal peptide" evidence="6">
    <location>
        <begin position="1"/>
        <end position="26"/>
    </location>
</feature>
<dbReference type="SUPFAM" id="SSF53850">
    <property type="entry name" value="Periplasmic binding protein-like II"/>
    <property type="match status" value="1"/>
</dbReference>
<organism evidence="7 8">
    <name type="scientific">Azoarcus indigens</name>
    <dbReference type="NCBI Taxonomy" id="29545"/>
    <lineage>
        <taxon>Bacteria</taxon>
        <taxon>Pseudomonadati</taxon>
        <taxon>Pseudomonadota</taxon>
        <taxon>Betaproteobacteria</taxon>
        <taxon>Rhodocyclales</taxon>
        <taxon>Zoogloeaceae</taxon>
        <taxon>Azoarcus</taxon>
    </lineage>
</organism>
<keyword evidence="2" id="KW-0813">Transport</keyword>
<name>A0A4R6E6H5_9RHOO</name>
<keyword evidence="3" id="KW-1003">Cell membrane</keyword>
<dbReference type="InterPro" id="IPR044527">
    <property type="entry name" value="NrtA/CpmA_ABC-bd_dom"/>
</dbReference>
<dbReference type="EMBL" id="SNVV01000005">
    <property type="protein sequence ID" value="TDN53526.1"/>
    <property type="molecule type" value="Genomic_DNA"/>
</dbReference>
<reference evidence="7 8" key="1">
    <citation type="submission" date="2019-03" db="EMBL/GenBank/DDBJ databases">
        <title>Genomic Encyclopedia of Type Strains, Phase IV (KMG-IV): sequencing the most valuable type-strain genomes for metagenomic binning, comparative biology and taxonomic classification.</title>
        <authorList>
            <person name="Goeker M."/>
        </authorList>
    </citation>
    <scope>NUCLEOTIDE SEQUENCE [LARGE SCALE GENOMIC DNA]</scope>
    <source>
        <strain evidence="7 8">DSM 12121</strain>
    </source>
</reference>
<evidence type="ECO:0000256" key="1">
    <source>
        <dbReference type="ARBA" id="ARBA00004308"/>
    </source>
</evidence>
<evidence type="ECO:0000256" key="5">
    <source>
        <dbReference type="ARBA" id="ARBA00023136"/>
    </source>
</evidence>
<comment type="caution">
    <text evidence="7">The sequence shown here is derived from an EMBL/GenBank/DDBJ whole genome shotgun (WGS) entry which is preliminary data.</text>
</comment>
<keyword evidence="6" id="KW-0732">Signal</keyword>
<evidence type="ECO:0000256" key="6">
    <source>
        <dbReference type="SAM" id="SignalP"/>
    </source>
</evidence>
<comment type="subcellular location">
    <subcellularLocation>
        <location evidence="1">Endomembrane system</location>
    </subcellularLocation>
</comment>
<keyword evidence="8" id="KW-1185">Reference proteome</keyword>
<dbReference type="AlphaFoldDB" id="A0A4R6E6H5"/>
<dbReference type="GO" id="GO:0012505">
    <property type="term" value="C:endomembrane system"/>
    <property type="evidence" value="ECO:0007669"/>
    <property type="project" value="UniProtKB-SubCell"/>
</dbReference>
<dbReference type="Proteomes" id="UP000295129">
    <property type="component" value="Unassembled WGS sequence"/>
</dbReference>
<accession>A0A4R6E6H5</accession>
<protein>
    <submittedName>
        <fullName evidence="7">NitT/TauT family transport system substrate-binding protein</fullName>
    </submittedName>
</protein>
<dbReference type="Pfam" id="PF13379">
    <property type="entry name" value="NMT1_2"/>
    <property type="match status" value="1"/>
</dbReference>
<keyword evidence="4" id="KW-0997">Cell inner membrane</keyword>
<evidence type="ECO:0000256" key="4">
    <source>
        <dbReference type="ARBA" id="ARBA00022519"/>
    </source>
</evidence>
<evidence type="ECO:0000256" key="3">
    <source>
        <dbReference type="ARBA" id="ARBA00022475"/>
    </source>
</evidence>
<dbReference type="PANTHER" id="PTHR30024">
    <property type="entry name" value="ALIPHATIC SULFONATES-BINDING PROTEIN-RELATED"/>
    <property type="match status" value="1"/>
</dbReference>
<evidence type="ECO:0000256" key="2">
    <source>
        <dbReference type="ARBA" id="ARBA00022448"/>
    </source>
</evidence>
<dbReference type="CDD" id="cd13553">
    <property type="entry name" value="PBP2_NrtA_CpmA_like"/>
    <property type="match status" value="1"/>
</dbReference>
<dbReference type="Gene3D" id="3.40.190.10">
    <property type="entry name" value="Periplasmic binding protein-like II"/>
    <property type="match status" value="2"/>
</dbReference>
<evidence type="ECO:0000313" key="8">
    <source>
        <dbReference type="Proteomes" id="UP000295129"/>
    </source>
</evidence>
<feature type="chain" id="PRO_5020545994" evidence="6">
    <location>
        <begin position="27"/>
        <end position="326"/>
    </location>
</feature>
<proteinExistence type="predicted"/>
<dbReference type="PANTHER" id="PTHR30024:SF42">
    <property type="entry name" value="ALIPHATIC SULFONATES-BINDING PROTEIN-RELATED"/>
    <property type="match status" value="1"/>
</dbReference>
<gene>
    <name evidence="7" type="ORF">C7389_105201</name>
</gene>
<dbReference type="OrthoDB" id="286202at2"/>
<evidence type="ECO:0000313" key="7">
    <source>
        <dbReference type="EMBL" id="TDN53526.1"/>
    </source>
</evidence>